<dbReference type="EMBL" id="ONZP01000892">
    <property type="protein sequence ID" value="SPJ91930.1"/>
    <property type="molecule type" value="Genomic_DNA"/>
</dbReference>
<sequence>MGLPKSAQLAPKWVYFREL</sequence>
<dbReference type="AlphaFoldDB" id="A0AAE8MPN0"/>
<dbReference type="Proteomes" id="UP001187734">
    <property type="component" value="Unassembled WGS sequence"/>
</dbReference>
<name>A0AAE8MPN0_9HYPO</name>
<protein>
    <submittedName>
        <fullName evidence="1">Uncharacterized protein</fullName>
    </submittedName>
</protein>
<keyword evidence="2" id="KW-1185">Reference proteome</keyword>
<evidence type="ECO:0000313" key="2">
    <source>
        <dbReference type="Proteomes" id="UP001187734"/>
    </source>
</evidence>
<evidence type="ECO:0000313" key="1">
    <source>
        <dbReference type="EMBL" id="SPJ91930.1"/>
    </source>
</evidence>
<reference evidence="1" key="1">
    <citation type="submission" date="2018-03" db="EMBL/GenBank/DDBJ databases">
        <authorList>
            <person name="Guldener U."/>
        </authorList>
    </citation>
    <scope>NUCLEOTIDE SEQUENCE</scope>
</reference>
<organism evidence="1 2">
    <name type="scientific">Fusarium torulosum</name>
    <dbReference type="NCBI Taxonomy" id="33205"/>
    <lineage>
        <taxon>Eukaryota</taxon>
        <taxon>Fungi</taxon>
        <taxon>Dikarya</taxon>
        <taxon>Ascomycota</taxon>
        <taxon>Pezizomycotina</taxon>
        <taxon>Sordariomycetes</taxon>
        <taxon>Hypocreomycetidae</taxon>
        <taxon>Hypocreales</taxon>
        <taxon>Nectriaceae</taxon>
        <taxon>Fusarium</taxon>
    </lineage>
</organism>
<proteinExistence type="predicted"/>
<comment type="caution">
    <text evidence="1">The sequence shown here is derived from an EMBL/GenBank/DDBJ whole genome shotgun (WGS) entry which is preliminary data.</text>
</comment>
<gene>
    <name evidence="1" type="ORF">FTOL_13584</name>
</gene>
<accession>A0AAE8MPN0</accession>